<sequence>MPQLSALTANKNFLTGTNPPLPPSLSVCRLAEQSSGKHFCNRKGEGNCFSNAANAPSTCSLTSNQCK</sequence>
<proteinExistence type="predicted"/>
<dbReference type="EMBL" id="CAKOGP040002313">
    <property type="protein sequence ID" value="CAJ1966665.1"/>
    <property type="molecule type" value="Genomic_DNA"/>
</dbReference>
<gene>
    <name evidence="1" type="ORF">CYCCA115_LOCUS22248</name>
</gene>
<dbReference type="Proteomes" id="UP001295423">
    <property type="component" value="Unassembled WGS sequence"/>
</dbReference>
<evidence type="ECO:0000313" key="2">
    <source>
        <dbReference type="Proteomes" id="UP001295423"/>
    </source>
</evidence>
<protein>
    <submittedName>
        <fullName evidence="1">Uncharacterized protein</fullName>
    </submittedName>
</protein>
<evidence type="ECO:0000313" key="1">
    <source>
        <dbReference type="EMBL" id="CAJ1966665.1"/>
    </source>
</evidence>
<dbReference type="AlphaFoldDB" id="A0AAD2GBY5"/>
<keyword evidence="2" id="KW-1185">Reference proteome</keyword>
<reference evidence="1" key="1">
    <citation type="submission" date="2023-08" db="EMBL/GenBank/DDBJ databases">
        <authorList>
            <person name="Audoor S."/>
            <person name="Bilcke G."/>
        </authorList>
    </citation>
    <scope>NUCLEOTIDE SEQUENCE</scope>
</reference>
<organism evidence="1 2">
    <name type="scientific">Cylindrotheca closterium</name>
    <dbReference type="NCBI Taxonomy" id="2856"/>
    <lineage>
        <taxon>Eukaryota</taxon>
        <taxon>Sar</taxon>
        <taxon>Stramenopiles</taxon>
        <taxon>Ochrophyta</taxon>
        <taxon>Bacillariophyta</taxon>
        <taxon>Bacillariophyceae</taxon>
        <taxon>Bacillariophycidae</taxon>
        <taxon>Bacillariales</taxon>
        <taxon>Bacillariaceae</taxon>
        <taxon>Cylindrotheca</taxon>
    </lineage>
</organism>
<accession>A0AAD2GBY5</accession>
<name>A0AAD2GBY5_9STRA</name>
<comment type="caution">
    <text evidence="1">The sequence shown here is derived from an EMBL/GenBank/DDBJ whole genome shotgun (WGS) entry which is preliminary data.</text>
</comment>